<evidence type="ECO:0000313" key="4">
    <source>
        <dbReference type="EMBL" id="EKE26649.1"/>
    </source>
</evidence>
<proteinExistence type="predicted"/>
<evidence type="ECO:0000259" key="3">
    <source>
        <dbReference type="PROSITE" id="PS51462"/>
    </source>
</evidence>
<sequence>MAPDSACLWVLVWCLIINDKGEILLLKRWTTSDEFWTRPGWSVVFKEKVEDALKRQIREELWIEIIVSSIINYGDHLIEAENKHWVNFSFLAQIKNWEIQNLQPDRCSEIKWFSLGEIPHNLDETWKKSIQEYRELYKL</sequence>
<evidence type="ECO:0000256" key="1">
    <source>
        <dbReference type="ARBA" id="ARBA00001946"/>
    </source>
</evidence>
<dbReference type="SUPFAM" id="SSF55811">
    <property type="entry name" value="Nudix"/>
    <property type="match status" value="1"/>
</dbReference>
<dbReference type="PANTHER" id="PTHR43046:SF14">
    <property type="entry name" value="MUTT_NUDIX FAMILY PROTEIN"/>
    <property type="match status" value="1"/>
</dbReference>
<feature type="domain" description="Nudix hydrolase" evidence="3">
    <location>
        <begin position="7"/>
        <end position="138"/>
    </location>
</feature>
<dbReference type="PROSITE" id="PS51462">
    <property type="entry name" value="NUDIX"/>
    <property type="match status" value="1"/>
</dbReference>
<comment type="caution">
    <text evidence="4">The sequence shown here is derived from an EMBL/GenBank/DDBJ whole genome shotgun (WGS) entry which is preliminary data.</text>
</comment>
<comment type="cofactor">
    <cofactor evidence="1">
        <name>Mg(2+)</name>
        <dbReference type="ChEBI" id="CHEBI:18420"/>
    </cofactor>
</comment>
<dbReference type="InterPro" id="IPR000086">
    <property type="entry name" value="NUDIX_hydrolase_dom"/>
</dbReference>
<dbReference type="GO" id="GO:0016787">
    <property type="term" value="F:hydrolase activity"/>
    <property type="evidence" value="ECO:0007669"/>
    <property type="project" value="UniProtKB-KW"/>
</dbReference>
<gene>
    <name evidence="4" type="ORF">ACD_4C00208G0002</name>
</gene>
<dbReference type="AlphaFoldDB" id="K2G959"/>
<dbReference type="Pfam" id="PF00293">
    <property type="entry name" value="NUDIX"/>
    <property type="match status" value="1"/>
</dbReference>
<organism evidence="4">
    <name type="scientific">uncultured bacterium</name>
    <name type="common">gcode 4</name>
    <dbReference type="NCBI Taxonomy" id="1234023"/>
    <lineage>
        <taxon>Bacteria</taxon>
        <taxon>environmental samples</taxon>
    </lineage>
</organism>
<keyword evidence="2" id="KW-0378">Hydrolase</keyword>
<accession>K2G959</accession>
<protein>
    <submittedName>
        <fullName evidence="4">MutT/nudix family protein</fullName>
    </submittedName>
</protein>
<dbReference type="Gene3D" id="3.90.79.10">
    <property type="entry name" value="Nucleoside Triphosphate Pyrophosphohydrolase"/>
    <property type="match status" value="1"/>
</dbReference>
<name>K2G959_9BACT</name>
<dbReference type="EMBL" id="AMFJ01000724">
    <property type="protein sequence ID" value="EKE26649.1"/>
    <property type="molecule type" value="Genomic_DNA"/>
</dbReference>
<evidence type="ECO:0000256" key="2">
    <source>
        <dbReference type="ARBA" id="ARBA00022801"/>
    </source>
</evidence>
<reference evidence="4" key="1">
    <citation type="journal article" date="2012" name="Science">
        <title>Fermentation, hydrogen, and sulfur metabolism in multiple uncultivated bacterial phyla.</title>
        <authorList>
            <person name="Wrighton K.C."/>
            <person name="Thomas B.C."/>
            <person name="Sharon I."/>
            <person name="Miller C.S."/>
            <person name="Castelle C.J."/>
            <person name="VerBerkmoes N.C."/>
            <person name="Wilkins M.J."/>
            <person name="Hettich R.L."/>
            <person name="Lipton M.S."/>
            <person name="Williams K.H."/>
            <person name="Long P.E."/>
            <person name="Banfield J.F."/>
        </authorList>
    </citation>
    <scope>NUCLEOTIDE SEQUENCE [LARGE SCALE GENOMIC DNA]</scope>
</reference>
<dbReference type="PANTHER" id="PTHR43046">
    <property type="entry name" value="GDP-MANNOSE MANNOSYL HYDROLASE"/>
    <property type="match status" value="1"/>
</dbReference>
<dbReference type="InterPro" id="IPR015797">
    <property type="entry name" value="NUDIX_hydrolase-like_dom_sf"/>
</dbReference>